<keyword evidence="2" id="KW-1185">Reference proteome</keyword>
<dbReference type="InterPro" id="IPR005560">
    <property type="entry name" value="Csp_YhjQ"/>
</dbReference>
<sequence length="138" mass="14304">MSRRSWLGLVAIAMLVPVIGSRFGHAAVEADDPCARECAACSQQCQACAADCLDEVGEGKTDRRRCVQLCLDCSDICGACAKIAARGGPLESVIASACATACDQCAAECAKHRDDATCQACAAQCRKCAAACRAAQKK</sequence>
<dbReference type="RefSeq" id="WP_197740777.1">
    <property type="nucleotide sequence ID" value="NZ_LR593887.1"/>
</dbReference>
<dbReference type="AlphaFoldDB" id="A0A6C2YTP9"/>
<protein>
    <recommendedName>
        <fullName evidence="3">Ferredoxin</fullName>
    </recommendedName>
</protein>
<evidence type="ECO:0000313" key="1">
    <source>
        <dbReference type="EMBL" id="VIP04794.1"/>
    </source>
</evidence>
<dbReference type="Proteomes" id="UP000464378">
    <property type="component" value="Chromosome"/>
</dbReference>
<evidence type="ECO:0000313" key="2">
    <source>
        <dbReference type="Proteomes" id="UP000464378"/>
    </source>
</evidence>
<dbReference type="Pfam" id="PF03860">
    <property type="entry name" value="Csp"/>
    <property type="match status" value="1"/>
</dbReference>
<dbReference type="Gene3D" id="1.20.1270.360">
    <property type="match status" value="1"/>
</dbReference>
<name>A0A6C2YTP9_9BACT</name>
<dbReference type="KEGG" id="tim:GMBLW1_43990"/>
<proteinExistence type="predicted"/>
<dbReference type="EMBL" id="LR593887">
    <property type="protein sequence ID" value="VTS06948.1"/>
    <property type="molecule type" value="Genomic_DNA"/>
</dbReference>
<gene>
    <name evidence="1" type="ORF">GMBLW1_43990</name>
</gene>
<dbReference type="SMR" id="A0A6C2YTP9"/>
<dbReference type="InParanoid" id="A0A6C2YTP9"/>
<dbReference type="InterPro" id="IPR044543">
    <property type="entry name" value="YHJQ-like"/>
</dbReference>
<dbReference type="PANTHER" id="PTHR37310">
    <property type="entry name" value="CYTOPLASMIC PROTEIN-RELATED"/>
    <property type="match status" value="1"/>
</dbReference>
<dbReference type="CDD" id="cd08026">
    <property type="entry name" value="DUF326"/>
    <property type="match status" value="1"/>
</dbReference>
<reference evidence="1" key="1">
    <citation type="submission" date="2019-04" db="EMBL/GenBank/DDBJ databases">
        <authorList>
            <consortium name="Science for Life Laboratories"/>
        </authorList>
    </citation>
    <scope>NUCLEOTIDE SEQUENCE</scope>
    <source>
        <strain evidence="1">MBLW1</strain>
    </source>
</reference>
<evidence type="ECO:0008006" key="3">
    <source>
        <dbReference type="Google" id="ProtNLM"/>
    </source>
</evidence>
<dbReference type="PANTHER" id="PTHR37310:SF1">
    <property type="entry name" value="CYTOPLASMIC PROTEIN"/>
    <property type="match status" value="1"/>
</dbReference>
<organism evidence="1">
    <name type="scientific">Tuwongella immobilis</name>
    <dbReference type="NCBI Taxonomy" id="692036"/>
    <lineage>
        <taxon>Bacteria</taxon>
        <taxon>Pseudomonadati</taxon>
        <taxon>Planctomycetota</taxon>
        <taxon>Planctomycetia</taxon>
        <taxon>Gemmatales</taxon>
        <taxon>Gemmataceae</taxon>
        <taxon>Tuwongella</taxon>
    </lineage>
</organism>
<dbReference type="EMBL" id="LR586016">
    <property type="protein sequence ID" value="VIP04794.1"/>
    <property type="molecule type" value="Genomic_DNA"/>
</dbReference>
<accession>A0A6C2YTP9</accession>